<name>E4N246_KITSK</name>
<dbReference type="Proteomes" id="UP000007076">
    <property type="component" value="Chromosome"/>
</dbReference>
<dbReference type="PATRIC" id="fig|452652.3.peg.6494"/>
<protein>
    <recommendedName>
        <fullName evidence="2">CHAT domain-containing protein</fullName>
    </recommendedName>
</protein>
<dbReference type="Pfam" id="PF12770">
    <property type="entry name" value="CHAT"/>
    <property type="match status" value="1"/>
</dbReference>
<feature type="region of interest" description="Disordered" evidence="1">
    <location>
        <begin position="1"/>
        <end position="50"/>
    </location>
</feature>
<evidence type="ECO:0000313" key="4">
    <source>
        <dbReference type="Proteomes" id="UP000007076"/>
    </source>
</evidence>
<accession>E4N246</accession>
<dbReference type="eggNOG" id="COG4995">
    <property type="taxonomic scope" value="Bacteria"/>
</dbReference>
<feature type="compositionally biased region" description="Pro residues" evidence="1">
    <location>
        <begin position="237"/>
        <end position="249"/>
    </location>
</feature>
<dbReference type="InterPro" id="IPR024983">
    <property type="entry name" value="CHAT_dom"/>
</dbReference>
<dbReference type="HOGENOM" id="CLU_001305_5_1_11"/>
<dbReference type="AlphaFoldDB" id="E4N246"/>
<evidence type="ECO:0000313" key="3">
    <source>
        <dbReference type="EMBL" id="BAJ32230.1"/>
    </source>
</evidence>
<dbReference type="KEGG" id="ksk:KSE_64700"/>
<feature type="region of interest" description="Disordered" evidence="1">
    <location>
        <begin position="230"/>
        <end position="256"/>
    </location>
</feature>
<reference evidence="3 4" key="1">
    <citation type="journal article" date="2010" name="DNA Res.">
        <title>Genome sequence of Kitasatospora setae NBRC 14216T: an evolutionary snapshot of the family Streptomycetaceae.</title>
        <authorList>
            <person name="Ichikawa N."/>
            <person name="Oguchi A."/>
            <person name="Ikeda H."/>
            <person name="Ishikawa J."/>
            <person name="Kitani S."/>
            <person name="Watanabe Y."/>
            <person name="Nakamura S."/>
            <person name="Katano Y."/>
            <person name="Kishi E."/>
            <person name="Sasagawa M."/>
            <person name="Ankai A."/>
            <person name="Fukui S."/>
            <person name="Hashimoto Y."/>
            <person name="Kamata S."/>
            <person name="Otoguro M."/>
            <person name="Tanikawa S."/>
            <person name="Nihira T."/>
            <person name="Horinouchi S."/>
            <person name="Ohnishi Y."/>
            <person name="Hayakawa M."/>
            <person name="Kuzuyama T."/>
            <person name="Arisawa A."/>
            <person name="Nomoto F."/>
            <person name="Miura H."/>
            <person name="Takahashi Y."/>
            <person name="Fujita N."/>
        </authorList>
    </citation>
    <scope>NUCLEOTIDE SEQUENCE [LARGE SCALE GENOMIC DNA]</scope>
    <source>
        <strain evidence="4">ATCC 33774 / DSM 43861 / JCM 3304 / KCC A-0304 / NBRC 14216 / KM-6054</strain>
    </source>
</reference>
<dbReference type="RefSeq" id="WP_014139526.1">
    <property type="nucleotide sequence ID" value="NC_016109.1"/>
</dbReference>
<organism evidence="3 4">
    <name type="scientific">Kitasatospora setae (strain ATCC 33774 / DSM 43861 / JCM 3304 / KCC A-0304 / NBRC 14216 / KM-6054)</name>
    <name type="common">Streptomyces setae</name>
    <dbReference type="NCBI Taxonomy" id="452652"/>
    <lineage>
        <taxon>Bacteria</taxon>
        <taxon>Bacillati</taxon>
        <taxon>Actinomycetota</taxon>
        <taxon>Actinomycetes</taxon>
        <taxon>Kitasatosporales</taxon>
        <taxon>Streptomycetaceae</taxon>
        <taxon>Kitasatospora</taxon>
    </lineage>
</organism>
<gene>
    <name evidence="3" type="ordered locus">KSE_64700</name>
</gene>
<feature type="compositionally biased region" description="Low complexity" evidence="1">
    <location>
        <begin position="22"/>
        <end position="32"/>
    </location>
</feature>
<evidence type="ECO:0000259" key="2">
    <source>
        <dbReference type="Pfam" id="PF12770"/>
    </source>
</evidence>
<keyword evidence="4" id="KW-1185">Reference proteome</keyword>
<feature type="domain" description="CHAT" evidence="2">
    <location>
        <begin position="369"/>
        <end position="649"/>
    </location>
</feature>
<dbReference type="STRING" id="452652.KSE_64700"/>
<sequence length="650" mass="68746">MPRPPAAAAPRPEGAGADRPRSAATAGSAASPPSSPALRERGGPGDLDASVDLLRGTVDDLNGRHGDPNIAHARSELGYALVRRFQAQGRPEDGYEAEQAFRQSAGTEAASIRTRLFSAFHWGGLGMERGDAPAALTGYRTAVDVLLPRLADRGLPRASRLAQIAQVPRLASDAAAAATAVGDLPGAVRLLEQGRSVIWSQLLQTRTDRTVLRERHSALAAEFDAICAALETGGPGPGGPGPVGRPGPGPEQGEQPWQLSERFDDVLTRIRRLDDFEHFLEPPTFGELRRVADDGPVAVINISAHRCDALILRSVPGVPPVALVPLAGVTAAEVDQRATEFLAAVERLSRVSPEPGPAEKVRLTKRIDDTLAWLWTEITRPVLAALGLDRPGATTPRLWWCPTGALAQLPLHAAGPKDGPRVIDLVVSSYTPTLNSLIRARARPATPRPHLLGVGVRQSAPGDGSTGAQPELPGVSVELAMLADLFGDRYSGRADRDAVLSGVLADLPAHPWVHFACHGVHSATDPAASHLALYDGPLPVAGVAEQDLSGAELAFLSACHTALGNRRLADEAVHLAAAFQLAGYQHVVGTLWALDDGPAPHVARDFYRSLETAGSAADSARALHDAVQRLRREPDHRAPLHWASYVHLGP</sequence>
<proteinExistence type="predicted"/>
<evidence type="ECO:0000256" key="1">
    <source>
        <dbReference type="SAM" id="MobiDB-lite"/>
    </source>
</evidence>
<dbReference type="EMBL" id="AP010968">
    <property type="protein sequence ID" value="BAJ32230.1"/>
    <property type="molecule type" value="Genomic_DNA"/>
</dbReference>